<feature type="region of interest" description="Disordered" evidence="1">
    <location>
        <begin position="1"/>
        <end position="22"/>
    </location>
</feature>
<dbReference type="Pfam" id="PF17667">
    <property type="entry name" value="Pkinase_fungal"/>
    <property type="match status" value="1"/>
</dbReference>
<gene>
    <name evidence="3" type="ORF">EW145_g3053</name>
</gene>
<sequence length="585" mass="65611">MRGRRDSITSDTTRPRTGVVPGSYKKRLSLLESSLRLVDSSSMLFAPGPSEQFGDEADSERDVFPPVMDSSTLSPSAVPVLNTTPVKAKHLENPYKHKDAKVTQDSVLGHARISNVGDFEMHYLQEVKTDRPETLVDILNEYIKSLPPSLSESEYVSSYHKTPHENIFTLIAAANRCLAFHDVSTSGDFEGSGTKPDIVAKWTTRAIAQKIANGETVKFRVYWHEMQSLIEVKRDVKVIAPSTQAGAYLHVLPRALPSLAGMLCLAWDRRAFVLYWSDTCDNLRSSDYDINDVKSWDVLFRYVYTVVNPLPDLPTRDPTMSIKSTVVLKPKWEISCNKQTLSASFLFAAPSHSQQTSHQACLKHKRILHRNFDDEQAPGAKIINRVLDPNEKCVKEEGILIDWDNAADLEKGDVSGALTKRTGTPMFVSIGVGMGIIRPLATLRRKFPVLTGEAERLYVQAYGQETYDKYLKAVNESEMVKDADTTPPQYRHRPYHDVESFLWVFVYELLVAWPEGSEGANLLIHSFKNHSFTKKDGDDFRQSIFGNDAASWKAILHPELECLAVSRRDTRGNVSIFLCGVGILA</sequence>
<evidence type="ECO:0000313" key="3">
    <source>
        <dbReference type="EMBL" id="THH07916.1"/>
    </source>
</evidence>
<name>A0A4S4L8H5_9AGAM</name>
<comment type="caution">
    <text evidence="3">The sequence shown here is derived from an EMBL/GenBank/DDBJ whole genome shotgun (WGS) entry which is preliminary data.</text>
</comment>
<evidence type="ECO:0000256" key="1">
    <source>
        <dbReference type="SAM" id="MobiDB-lite"/>
    </source>
</evidence>
<keyword evidence="4" id="KW-1185">Reference proteome</keyword>
<protein>
    <recommendedName>
        <fullName evidence="2">Fungal-type protein kinase domain-containing protein</fullName>
    </recommendedName>
</protein>
<dbReference type="InterPro" id="IPR040976">
    <property type="entry name" value="Pkinase_fungal"/>
</dbReference>
<dbReference type="Proteomes" id="UP000308199">
    <property type="component" value="Unassembled WGS sequence"/>
</dbReference>
<reference evidence="3 4" key="1">
    <citation type="submission" date="2019-02" db="EMBL/GenBank/DDBJ databases">
        <title>Genome sequencing of the rare red list fungi Phellinidium pouzarii.</title>
        <authorList>
            <person name="Buettner E."/>
            <person name="Kellner H."/>
        </authorList>
    </citation>
    <scope>NUCLEOTIDE SEQUENCE [LARGE SCALE GENOMIC DNA]</scope>
    <source>
        <strain evidence="3 4">DSM 108285</strain>
    </source>
</reference>
<accession>A0A4S4L8H5</accession>
<organism evidence="3 4">
    <name type="scientific">Phellinidium pouzarii</name>
    <dbReference type="NCBI Taxonomy" id="167371"/>
    <lineage>
        <taxon>Eukaryota</taxon>
        <taxon>Fungi</taxon>
        <taxon>Dikarya</taxon>
        <taxon>Basidiomycota</taxon>
        <taxon>Agaricomycotina</taxon>
        <taxon>Agaricomycetes</taxon>
        <taxon>Hymenochaetales</taxon>
        <taxon>Hymenochaetaceae</taxon>
        <taxon>Phellinidium</taxon>
    </lineage>
</organism>
<dbReference type="AlphaFoldDB" id="A0A4S4L8H5"/>
<evidence type="ECO:0000259" key="2">
    <source>
        <dbReference type="Pfam" id="PF17667"/>
    </source>
</evidence>
<evidence type="ECO:0000313" key="4">
    <source>
        <dbReference type="Proteomes" id="UP000308199"/>
    </source>
</evidence>
<dbReference type="EMBL" id="SGPK01000121">
    <property type="protein sequence ID" value="THH07916.1"/>
    <property type="molecule type" value="Genomic_DNA"/>
</dbReference>
<proteinExistence type="predicted"/>
<dbReference type="OrthoDB" id="5569250at2759"/>
<feature type="domain" description="Fungal-type protein kinase" evidence="2">
    <location>
        <begin position="358"/>
        <end position="507"/>
    </location>
</feature>